<dbReference type="EMBL" id="CP036347">
    <property type="protein sequence ID" value="QDU01022.1"/>
    <property type="molecule type" value="Genomic_DNA"/>
</dbReference>
<dbReference type="AlphaFoldDB" id="A0A517W6Y2"/>
<proteinExistence type="predicted"/>
<organism evidence="1 2">
    <name type="scientific">Gimesia chilikensis</name>
    <dbReference type="NCBI Taxonomy" id="2605989"/>
    <lineage>
        <taxon>Bacteria</taxon>
        <taxon>Pseudomonadati</taxon>
        <taxon>Planctomycetota</taxon>
        <taxon>Planctomycetia</taxon>
        <taxon>Planctomycetales</taxon>
        <taxon>Planctomycetaceae</taxon>
        <taxon>Gimesia</taxon>
    </lineage>
</organism>
<sequence>MNLNLLMQTVSTPRMHPINNLDQEYRFRIEIWKEQGTSQYFATVERSFYCDLHVLSANTTVTEMIRSVEELVETEAEFFDSEQLALDNALTKLSHFYEPF</sequence>
<evidence type="ECO:0000313" key="2">
    <source>
        <dbReference type="Proteomes" id="UP000320722"/>
    </source>
</evidence>
<gene>
    <name evidence="1" type="ORF">V6x_07000</name>
</gene>
<name>A0A517W6Y2_9PLAN</name>
<evidence type="ECO:0000313" key="1">
    <source>
        <dbReference type="EMBL" id="QDU01022.1"/>
    </source>
</evidence>
<protein>
    <submittedName>
        <fullName evidence="1">Uncharacterized protein</fullName>
    </submittedName>
</protein>
<dbReference type="Proteomes" id="UP000320722">
    <property type="component" value="Chromosome"/>
</dbReference>
<reference evidence="1 2" key="1">
    <citation type="submission" date="2019-02" db="EMBL/GenBank/DDBJ databases">
        <title>Deep-cultivation of Planctomycetes and their phenomic and genomic characterization uncovers novel biology.</title>
        <authorList>
            <person name="Wiegand S."/>
            <person name="Jogler M."/>
            <person name="Boedeker C."/>
            <person name="Pinto D."/>
            <person name="Vollmers J."/>
            <person name="Rivas-Marin E."/>
            <person name="Kohn T."/>
            <person name="Peeters S.H."/>
            <person name="Heuer A."/>
            <person name="Rast P."/>
            <person name="Oberbeckmann S."/>
            <person name="Bunk B."/>
            <person name="Jeske O."/>
            <person name="Meyerdierks A."/>
            <person name="Storesund J.E."/>
            <person name="Kallscheuer N."/>
            <person name="Luecker S."/>
            <person name="Lage O.M."/>
            <person name="Pohl T."/>
            <person name="Merkel B.J."/>
            <person name="Hornburger P."/>
            <person name="Mueller R.-W."/>
            <person name="Bruemmer F."/>
            <person name="Labrenz M."/>
            <person name="Spormann A.M."/>
            <person name="Op den Camp H."/>
            <person name="Overmann J."/>
            <person name="Amann R."/>
            <person name="Jetten M.S.M."/>
            <person name="Mascher T."/>
            <person name="Medema M.H."/>
            <person name="Devos D.P."/>
            <person name="Kaster A.-K."/>
            <person name="Ovreas L."/>
            <person name="Rohde M."/>
            <person name="Galperin M.Y."/>
            <person name="Jogler C."/>
        </authorList>
    </citation>
    <scope>NUCLEOTIDE SEQUENCE [LARGE SCALE GENOMIC DNA]</scope>
    <source>
        <strain evidence="1 2">V6</strain>
    </source>
</reference>
<accession>A0A517W6Y2</accession>
<dbReference type="RefSeq" id="WP_145036625.1">
    <property type="nucleotide sequence ID" value="NZ_CP036347.1"/>
</dbReference>